<dbReference type="InterPro" id="IPR018193">
    <property type="entry name" value="Glyc_kinase_flavodox-like_fold"/>
</dbReference>
<dbReference type="GO" id="GO:0008887">
    <property type="term" value="F:glycerate kinase activity"/>
    <property type="evidence" value="ECO:0007669"/>
    <property type="project" value="UniProtKB-UniRule"/>
</dbReference>
<dbReference type="Pfam" id="PF02595">
    <property type="entry name" value="Gly_kinase"/>
    <property type="match status" value="1"/>
</dbReference>
<dbReference type="GO" id="GO:0031388">
    <property type="term" value="P:organic acid phosphorylation"/>
    <property type="evidence" value="ECO:0007669"/>
    <property type="project" value="UniProtKB-UniRule"/>
</dbReference>
<accession>A0A1S2MZY5</accession>
<gene>
    <name evidence="5" type="ORF">BK826_07670</name>
</gene>
<dbReference type="PANTHER" id="PTHR21599:SF0">
    <property type="entry name" value="GLYCERATE KINASE"/>
    <property type="match status" value="1"/>
</dbReference>
<dbReference type="EMBL" id="MODZ01000008">
    <property type="protein sequence ID" value="OIJ35589.1"/>
    <property type="molecule type" value="Genomic_DNA"/>
</dbReference>
<evidence type="ECO:0000256" key="4">
    <source>
        <dbReference type="PIRNR" id="PIRNR006078"/>
    </source>
</evidence>
<sequence length="374" mass="38311">MTRILLAVDKFKGTATAVEVAGALARGLAEHPGVQTVQVPVADGGDGTLQVCEALGWSLRTARVTGPDGAAVRARFAWDEPRGRAVIEVAEACGMRLLTRDGELPEDAEAEAATSRGVGQLVLAALDAGAEEVVLGLGGSATTDAGFGMAQALGVRFLDEVGGPVEDPRRLAEVARADLSGLDARVRSVRFVAASDVTNPLLGPDGAAAVFGPQKGLAAERIETRDAALGRVAAAVEEAAVTGGVADRPGAGAAGGLGFMTLALLGARYASGVQTFLDLAGVDDLLEGTDLVVTGEGKLDEQTLRGKAPAGVAERAAQRGIPVVAVCGQNTLPPGTQHPFQRILAMTDVEPDVRSCLRDPLPVLERLARERLLA</sequence>
<organism evidence="5 6">
    <name type="scientific">Rothia kristinae</name>
    <dbReference type="NCBI Taxonomy" id="37923"/>
    <lineage>
        <taxon>Bacteria</taxon>
        <taxon>Bacillati</taxon>
        <taxon>Actinomycetota</taxon>
        <taxon>Actinomycetes</taxon>
        <taxon>Micrococcales</taxon>
        <taxon>Micrococcaceae</taxon>
        <taxon>Rothia</taxon>
    </lineage>
</organism>
<keyword evidence="2 4" id="KW-0808">Transferase</keyword>
<protein>
    <recommendedName>
        <fullName evidence="7">Glycerate kinase</fullName>
    </recommendedName>
</protein>
<evidence type="ECO:0000313" key="6">
    <source>
        <dbReference type="Proteomes" id="UP000179540"/>
    </source>
</evidence>
<comment type="similarity">
    <text evidence="1 4">Belongs to the glycerate kinase type-1 family.</text>
</comment>
<proteinExistence type="inferred from homology"/>
<evidence type="ECO:0008006" key="7">
    <source>
        <dbReference type="Google" id="ProtNLM"/>
    </source>
</evidence>
<dbReference type="InterPro" id="IPR036129">
    <property type="entry name" value="Glycerate_kinase_sf"/>
</dbReference>
<dbReference type="SUPFAM" id="SSF110738">
    <property type="entry name" value="Glycerate kinase I"/>
    <property type="match status" value="1"/>
</dbReference>
<dbReference type="AlphaFoldDB" id="A0A1S2MZY5"/>
<reference evidence="5 6" key="1">
    <citation type="submission" date="2016-10" db="EMBL/GenBank/DDBJ databases">
        <title>Draft genome sequence of strain LCT isolated from the Shenzhou X spacecraft of China.</title>
        <authorList>
            <person name="Huang B."/>
        </authorList>
    </citation>
    <scope>NUCLEOTIDE SEQUENCE [LARGE SCALE GENOMIC DNA]</scope>
    <source>
        <strain evidence="5 6">LCT-H5</strain>
    </source>
</reference>
<evidence type="ECO:0000256" key="1">
    <source>
        <dbReference type="ARBA" id="ARBA00006284"/>
    </source>
</evidence>
<keyword evidence="3 4" id="KW-0418">Kinase</keyword>
<dbReference type="Proteomes" id="UP000179540">
    <property type="component" value="Unassembled WGS sequence"/>
</dbReference>
<dbReference type="PANTHER" id="PTHR21599">
    <property type="entry name" value="GLYCERATE KINASE"/>
    <property type="match status" value="1"/>
</dbReference>
<dbReference type="RefSeq" id="WP_075515098.1">
    <property type="nucleotide sequence ID" value="NZ_MODZ01000008.1"/>
</dbReference>
<evidence type="ECO:0000256" key="3">
    <source>
        <dbReference type="ARBA" id="ARBA00022777"/>
    </source>
</evidence>
<dbReference type="Gene3D" id="3.90.1510.10">
    <property type="entry name" value="Glycerate kinase, domain 2"/>
    <property type="match status" value="1"/>
</dbReference>
<dbReference type="NCBIfam" id="TIGR00045">
    <property type="entry name" value="glycerate kinase"/>
    <property type="match status" value="1"/>
</dbReference>
<dbReference type="InterPro" id="IPR018197">
    <property type="entry name" value="Glycerate_kinase_RE-like"/>
</dbReference>
<dbReference type="Gene3D" id="3.40.50.10350">
    <property type="entry name" value="Glycerate kinase, domain 1"/>
    <property type="match status" value="1"/>
</dbReference>
<evidence type="ECO:0000313" key="5">
    <source>
        <dbReference type="EMBL" id="OIJ35589.1"/>
    </source>
</evidence>
<name>A0A1S2MZY5_9MICC</name>
<dbReference type="PIRSF" id="PIRSF006078">
    <property type="entry name" value="GlxK"/>
    <property type="match status" value="1"/>
</dbReference>
<evidence type="ECO:0000256" key="2">
    <source>
        <dbReference type="ARBA" id="ARBA00022679"/>
    </source>
</evidence>
<comment type="caution">
    <text evidence="5">The sequence shown here is derived from an EMBL/GenBank/DDBJ whole genome shotgun (WGS) entry which is preliminary data.</text>
</comment>
<dbReference type="InterPro" id="IPR004381">
    <property type="entry name" value="Glycerate_kinase"/>
</dbReference>